<dbReference type="SUPFAM" id="SSF49401">
    <property type="entry name" value="Bacterial adhesins"/>
    <property type="match status" value="1"/>
</dbReference>
<dbReference type="Gene3D" id="2.60.40.1090">
    <property type="entry name" value="Fimbrial-type adhesion domain"/>
    <property type="match status" value="1"/>
</dbReference>
<keyword evidence="1" id="KW-0732">Signal</keyword>
<sequence length="396" mass="41179">MRRPRLPARHRCRSVPNGEDSNVSYGVNVNHNAGSGSSQTSGGANIRTRGIPEMLLQSREERRMGLASTMLRKCFVGSQKVRGIAVPAMIALYALWAPSSHAIDRTVTGFGSTIMMPGALPVGAIVSRDYISMQQMCGSATCTLNAVSLWSLGGSSLAPGPDVMTNVSGISARLLINGVPQVRMDGTGQKVTIKQPLEVQLIRDSRPLAPGSLAGGQGGSNPAYFYLCDRQTIGGYCASTYTKLAIVLSGAVRLVTGTCQIPDQTIVLPGISSARFGGIGTTAGFAGSMPFELKFNNCPAGFARVGYSIEPIGAPVQAVSGTLPLGQGSTGSGVGIQLVDRANVPVRFNTSNTLTAYTTATGGSYSVPLVAQYVQTGANVDAGSVRGAAQILIDYR</sequence>
<proteinExistence type="predicted"/>
<dbReference type="AlphaFoldDB" id="A0A6H9T102"/>
<dbReference type="Proteomes" id="UP000430232">
    <property type="component" value="Unassembled WGS sequence"/>
</dbReference>
<evidence type="ECO:0000256" key="2">
    <source>
        <dbReference type="SAM" id="MobiDB-lite"/>
    </source>
</evidence>
<feature type="region of interest" description="Disordered" evidence="2">
    <location>
        <begin position="1"/>
        <end position="23"/>
    </location>
</feature>
<feature type="compositionally biased region" description="Low complexity" evidence="2">
    <location>
        <begin position="34"/>
        <end position="43"/>
    </location>
</feature>
<dbReference type="InterPro" id="IPR000259">
    <property type="entry name" value="Adhesion_dom_fimbrial"/>
</dbReference>
<protein>
    <submittedName>
        <fullName evidence="4">Type 1 fimbrial protein</fullName>
    </submittedName>
</protein>
<organism evidence="4 5">
    <name type="scientific">Burkholderia latens</name>
    <dbReference type="NCBI Taxonomy" id="488446"/>
    <lineage>
        <taxon>Bacteria</taxon>
        <taxon>Pseudomonadati</taxon>
        <taxon>Pseudomonadota</taxon>
        <taxon>Betaproteobacteria</taxon>
        <taxon>Burkholderiales</taxon>
        <taxon>Burkholderiaceae</taxon>
        <taxon>Burkholderia</taxon>
        <taxon>Burkholderia cepacia complex</taxon>
    </lineage>
</organism>
<keyword evidence="5" id="KW-1185">Reference proteome</keyword>
<dbReference type="PANTHER" id="PTHR33420">
    <property type="entry name" value="FIMBRIAL SUBUNIT ELFA-RELATED"/>
    <property type="match status" value="1"/>
</dbReference>
<accession>A0A6H9T102</accession>
<evidence type="ECO:0000259" key="3">
    <source>
        <dbReference type="Pfam" id="PF00419"/>
    </source>
</evidence>
<evidence type="ECO:0000256" key="1">
    <source>
        <dbReference type="ARBA" id="ARBA00022729"/>
    </source>
</evidence>
<feature type="region of interest" description="Disordered" evidence="2">
    <location>
        <begin position="30"/>
        <end position="49"/>
    </location>
</feature>
<evidence type="ECO:0000313" key="4">
    <source>
        <dbReference type="EMBL" id="KAB0640461.1"/>
    </source>
</evidence>
<dbReference type="Pfam" id="PF00419">
    <property type="entry name" value="Fimbrial"/>
    <property type="match status" value="1"/>
</dbReference>
<name>A0A6H9T102_9BURK</name>
<dbReference type="OrthoDB" id="8970959at2"/>
<feature type="domain" description="Fimbrial-type adhesion" evidence="3">
    <location>
        <begin position="248"/>
        <end position="395"/>
    </location>
</feature>
<dbReference type="GO" id="GO:0043709">
    <property type="term" value="P:cell adhesion involved in single-species biofilm formation"/>
    <property type="evidence" value="ECO:0007669"/>
    <property type="project" value="TreeGrafter"/>
</dbReference>
<dbReference type="InterPro" id="IPR036937">
    <property type="entry name" value="Adhesion_dom_fimbrial_sf"/>
</dbReference>
<dbReference type="InterPro" id="IPR050263">
    <property type="entry name" value="Bact_Fimbrial_Adh_Pro"/>
</dbReference>
<dbReference type="GO" id="GO:0009289">
    <property type="term" value="C:pilus"/>
    <property type="evidence" value="ECO:0007669"/>
    <property type="project" value="InterPro"/>
</dbReference>
<reference evidence="4 5" key="1">
    <citation type="submission" date="2019-09" db="EMBL/GenBank/DDBJ databases">
        <title>Draft genome sequences of 48 bacterial type strains from the CCUG.</title>
        <authorList>
            <person name="Tunovic T."/>
            <person name="Pineiro-Iglesias B."/>
            <person name="Unosson C."/>
            <person name="Inganas E."/>
            <person name="Ohlen M."/>
            <person name="Cardew S."/>
            <person name="Jensie-Markopoulos S."/>
            <person name="Salva-Serra F."/>
            <person name="Jaen-Luchoro D."/>
            <person name="Karlsson R."/>
            <person name="Svensson-Stadler L."/>
            <person name="Chun J."/>
            <person name="Moore E."/>
        </authorList>
    </citation>
    <scope>NUCLEOTIDE SEQUENCE [LARGE SCALE GENOMIC DNA]</scope>
    <source>
        <strain evidence="4 5">CCUG 54555</strain>
    </source>
</reference>
<dbReference type="InterPro" id="IPR008966">
    <property type="entry name" value="Adhesion_dom_sf"/>
</dbReference>
<comment type="caution">
    <text evidence="4">The sequence shown here is derived from an EMBL/GenBank/DDBJ whole genome shotgun (WGS) entry which is preliminary data.</text>
</comment>
<feature type="compositionally biased region" description="Basic residues" evidence="2">
    <location>
        <begin position="1"/>
        <end position="13"/>
    </location>
</feature>
<evidence type="ECO:0000313" key="5">
    <source>
        <dbReference type="Proteomes" id="UP000430232"/>
    </source>
</evidence>
<dbReference type="EMBL" id="VZOJ01000044">
    <property type="protein sequence ID" value="KAB0640461.1"/>
    <property type="molecule type" value="Genomic_DNA"/>
</dbReference>
<gene>
    <name evidence="4" type="ORF">F7R21_17075</name>
</gene>
<dbReference type="PANTHER" id="PTHR33420:SF3">
    <property type="entry name" value="FIMBRIAL SUBUNIT ELFA"/>
    <property type="match status" value="1"/>
</dbReference>